<name>A0A4Y8L8P5_9BACT</name>
<evidence type="ECO:0000313" key="1">
    <source>
        <dbReference type="EMBL" id="TFD96856.1"/>
    </source>
</evidence>
<dbReference type="RefSeq" id="WP_134436134.1">
    <property type="nucleotide sequence ID" value="NZ_SOML01000004.1"/>
</dbReference>
<dbReference type="EMBL" id="SOML01000004">
    <property type="protein sequence ID" value="TFD96856.1"/>
    <property type="molecule type" value="Genomic_DNA"/>
</dbReference>
<keyword evidence="2" id="KW-1185">Reference proteome</keyword>
<dbReference type="Proteomes" id="UP000297861">
    <property type="component" value="Unassembled WGS sequence"/>
</dbReference>
<protein>
    <submittedName>
        <fullName evidence="1">Uncharacterized protein</fullName>
    </submittedName>
</protein>
<reference evidence="1 2" key="1">
    <citation type="submission" date="2019-03" db="EMBL/GenBank/DDBJ databases">
        <title>San Antonio Military Medical Center submission to MRSN (WRAIR), pending publication.</title>
        <authorList>
            <person name="Blyth D.M."/>
            <person name="Mccarthy S.L."/>
            <person name="Schall S.E."/>
            <person name="Stam J.A."/>
            <person name="Ong A.C."/>
            <person name="Mcgann P.T."/>
        </authorList>
    </citation>
    <scope>NUCLEOTIDE SEQUENCE [LARGE SCALE GENOMIC DNA]</scope>
    <source>
        <strain evidence="1 2">MRSN571793</strain>
    </source>
</reference>
<organism evidence="1 2">
    <name type="scientific">Dysgonomonas capnocytophagoides</name>
    <dbReference type="NCBI Taxonomy" id="45254"/>
    <lineage>
        <taxon>Bacteria</taxon>
        <taxon>Pseudomonadati</taxon>
        <taxon>Bacteroidota</taxon>
        <taxon>Bacteroidia</taxon>
        <taxon>Bacteroidales</taxon>
        <taxon>Dysgonomonadaceae</taxon>
        <taxon>Dysgonomonas</taxon>
    </lineage>
</organism>
<dbReference type="OrthoDB" id="1495947at2"/>
<comment type="caution">
    <text evidence="1">The sequence shown here is derived from an EMBL/GenBank/DDBJ whole genome shotgun (WGS) entry which is preliminary data.</text>
</comment>
<accession>A0A4Y8L8P5</accession>
<proteinExistence type="predicted"/>
<sequence>MNTNFLLEAFLHLYFYQIEFILNNKDNRLEEIKFQSEEANTDEFLKKYFKPFMLEYNTISEINELGIEINEVSIRNEDSLKTISLKELKSFIIQNVYLPEELTEEFKSNIIATKQGVYTNPDLYLEISNGQDVFYKSVELKSTKTNAIPGSSVQQILPFEWVIFVKRTDKKVTVATGHYINSITNKLPFPDRSPRPQVAFDTMVEWNKKYRKKLNSTLNIEIDIEINKEKEKIFEDWQEVLVNEWINIIEAKTVKSNEKWFNNTLRKFVLAFLENIEPKSEDEIQNFKIRIQSLIK</sequence>
<dbReference type="AlphaFoldDB" id="A0A4Y8L8P5"/>
<gene>
    <name evidence="1" type="ORF">E2605_08565</name>
</gene>
<evidence type="ECO:0000313" key="2">
    <source>
        <dbReference type="Proteomes" id="UP000297861"/>
    </source>
</evidence>